<keyword evidence="7" id="KW-0472">Membrane</keyword>
<protein>
    <recommendedName>
        <fullName evidence="5">3-methylmercaptopropionyl-CoA ligase</fullName>
        <ecNumber evidence="4">6.2.1.44</ecNumber>
    </recommendedName>
</protein>
<keyword evidence="7" id="KW-0812">Transmembrane</keyword>
<dbReference type="AlphaFoldDB" id="A0A2M9G7D7"/>
<organism evidence="10 11">
    <name type="scientific">Minwuia thermotolerans</name>
    <dbReference type="NCBI Taxonomy" id="2056226"/>
    <lineage>
        <taxon>Bacteria</taxon>
        <taxon>Pseudomonadati</taxon>
        <taxon>Pseudomonadota</taxon>
        <taxon>Alphaproteobacteria</taxon>
        <taxon>Minwuiales</taxon>
        <taxon>Minwuiaceae</taxon>
        <taxon>Minwuia</taxon>
    </lineage>
</organism>
<comment type="catalytic activity">
    <reaction evidence="3">
        <text>3-(methylsulfanyl)propanoate + ATP + CoA = 3-(methylsulfanyl)propanoyl-CoA + AMP + diphosphate</text>
        <dbReference type="Rhea" id="RHEA:43052"/>
        <dbReference type="ChEBI" id="CHEBI:30616"/>
        <dbReference type="ChEBI" id="CHEBI:33019"/>
        <dbReference type="ChEBI" id="CHEBI:49016"/>
        <dbReference type="ChEBI" id="CHEBI:57287"/>
        <dbReference type="ChEBI" id="CHEBI:82815"/>
        <dbReference type="ChEBI" id="CHEBI:456215"/>
        <dbReference type="EC" id="6.2.1.44"/>
    </reaction>
    <physiologicalReaction direction="left-to-right" evidence="3">
        <dbReference type="Rhea" id="RHEA:43053"/>
    </physiologicalReaction>
</comment>
<dbReference type="FunFam" id="3.30.300.30:FF:000008">
    <property type="entry name" value="2,3-dihydroxybenzoate-AMP ligase"/>
    <property type="match status" value="1"/>
</dbReference>
<dbReference type="InterPro" id="IPR025110">
    <property type="entry name" value="AMP-bd_C"/>
</dbReference>
<evidence type="ECO:0000256" key="5">
    <source>
        <dbReference type="ARBA" id="ARBA00067668"/>
    </source>
</evidence>
<dbReference type="GO" id="GO:0031956">
    <property type="term" value="F:medium-chain fatty acid-CoA ligase activity"/>
    <property type="evidence" value="ECO:0007669"/>
    <property type="project" value="TreeGrafter"/>
</dbReference>
<keyword evidence="2" id="KW-0436">Ligase</keyword>
<dbReference type="InterPro" id="IPR000873">
    <property type="entry name" value="AMP-dep_synth/lig_dom"/>
</dbReference>
<evidence type="ECO:0000256" key="7">
    <source>
        <dbReference type="SAM" id="Phobius"/>
    </source>
</evidence>
<sequence>MGRRGHGGAGHPRRHGGGLDRDQPGCQPADPDPLRAGLHEVDGQSRPRLRECDHRRGRLRPCGRGRLHRFRRSGAGTQFRLHHEPDGRRPAAQRARPGAGGRGLSLPGRHGGARRGLAARLRRGAAVASPHARPILPRSNAKGRPRDVNLTDWDNRERRYDLSPEAAARELERHYGIAGETTFADLVARAAEQFPAKVAIVHHGRILTYAQLIRKVAAVRRFVADRAKPGQRVALLVDNSDHYPIWYFGILAAGAVAVPINPKLVARELGYMVGDAEPVLFVEETRFEKLIDDALAMAGRDVPRFVVDRDPPPPYAGEWQPTRGIDVHSPAAIYYTSGTTGAPKGVIHTHYSLMAGAVLCPEAWEHTGPETRFLACTPMFHIASHVFFLVILALGATLVVDSYQTERTMRQIADHRIDAFFAVPSQLLMMEQHPLKDELDFSHVKMVCFGAAPMAMDRLQAVQDMFPNAGLVHAMGQTESCGMIVTLSSKRAFEKIGSVGVPVPGNVIRVVDADDNDVPRGEIGELVSRGPQNMIGYLNRPDATAETLRGGWLHTGDLGYQDEDGYLYLVDRSKDMIIRGGENIYSTEVEDVVYMLDAVSLCAVIGVPDKLFGEEVGVFIQTRKGRALAAEDVQKHCREHLAAYKVPRVVEFVDDFAMTATGKIQKGELRKRYQG</sequence>
<dbReference type="Gene3D" id="3.30.300.30">
    <property type="match status" value="1"/>
</dbReference>
<name>A0A2M9G7D7_9PROT</name>
<evidence type="ECO:0000259" key="9">
    <source>
        <dbReference type="Pfam" id="PF13193"/>
    </source>
</evidence>
<evidence type="ECO:0000256" key="4">
    <source>
        <dbReference type="ARBA" id="ARBA00066616"/>
    </source>
</evidence>
<evidence type="ECO:0000256" key="3">
    <source>
        <dbReference type="ARBA" id="ARBA00051915"/>
    </source>
</evidence>
<proteinExistence type="inferred from homology"/>
<feature type="domain" description="AMP-dependent synthetase/ligase" evidence="8">
    <location>
        <begin position="188"/>
        <end position="538"/>
    </location>
</feature>
<dbReference type="EMBL" id="PHIG01000004">
    <property type="protein sequence ID" value="PJK31637.1"/>
    <property type="molecule type" value="Genomic_DNA"/>
</dbReference>
<feature type="transmembrane region" description="Helical" evidence="7">
    <location>
        <begin position="379"/>
        <end position="400"/>
    </location>
</feature>
<dbReference type="Gene3D" id="3.40.50.12780">
    <property type="entry name" value="N-terminal domain of ligase-like"/>
    <property type="match status" value="1"/>
</dbReference>
<keyword evidence="11" id="KW-1185">Reference proteome</keyword>
<dbReference type="InterPro" id="IPR045851">
    <property type="entry name" value="AMP-bd_C_sf"/>
</dbReference>
<dbReference type="OrthoDB" id="9803968at2"/>
<dbReference type="PANTHER" id="PTHR43201:SF5">
    <property type="entry name" value="MEDIUM-CHAIN ACYL-COA LIGASE ACSF2, MITOCHONDRIAL"/>
    <property type="match status" value="1"/>
</dbReference>
<evidence type="ECO:0000256" key="2">
    <source>
        <dbReference type="ARBA" id="ARBA00022598"/>
    </source>
</evidence>
<dbReference type="EC" id="6.2.1.44" evidence="4"/>
<dbReference type="Pfam" id="PF00501">
    <property type="entry name" value="AMP-binding"/>
    <property type="match status" value="1"/>
</dbReference>
<dbReference type="InterPro" id="IPR042099">
    <property type="entry name" value="ANL_N_sf"/>
</dbReference>
<evidence type="ECO:0000313" key="11">
    <source>
        <dbReference type="Proteomes" id="UP000229498"/>
    </source>
</evidence>
<comment type="similarity">
    <text evidence="1">Belongs to the ATP-dependent AMP-binding enzyme family.</text>
</comment>
<evidence type="ECO:0000256" key="6">
    <source>
        <dbReference type="SAM" id="MobiDB-lite"/>
    </source>
</evidence>
<evidence type="ECO:0000313" key="10">
    <source>
        <dbReference type="EMBL" id="PJK31637.1"/>
    </source>
</evidence>
<feature type="compositionally biased region" description="Basic and acidic residues" evidence="6">
    <location>
        <begin position="37"/>
        <end position="54"/>
    </location>
</feature>
<accession>A0A2M9G7D7</accession>
<comment type="caution">
    <text evidence="10">The sequence shown here is derived from an EMBL/GenBank/DDBJ whole genome shotgun (WGS) entry which is preliminary data.</text>
</comment>
<evidence type="ECO:0000259" key="8">
    <source>
        <dbReference type="Pfam" id="PF00501"/>
    </source>
</evidence>
<feature type="compositionally biased region" description="Basic residues" evidence="6">
    <location>
        <begin position="55"/>
        <end position="72"/>
    </location>
</feature>
<reference evidence="10 11" key="1">
    <citation type="submission" date="2017-11" db="EMBL/GenBank/DDBJ databases">
        <title>Draft genome sequence of Rhizobiales bacterium SY3-13.</title>
        <authorList>
            <person name="Sun C."/>
        </authorList>
    </citation>
    <scope>NUCLEOTIDE SEQUENCE [LARGE SCALE GENOMIC DNA]</scope>
    <source>
        <strain evidence="10 11">SY3-13</strain>
    </source>
</reference>
<gene>
    <name evidence="10" type="ORF">CVT23_00875</name>
</gene>
<feature type="region of interest" description="Disordered" evidence="6">
    <location>
        <begin position="1"/>
        <end position="149"/>
    </location>
</feature>
<dbReference type="GO" id="GO:0006631">
    <property type="term" value="P:fatty acid metabolic process"/>
    <property type="evidence" value="ECO:0007669"/>
    <property type="project" value="TreeGrafter"/>
</dbReference>
<dbReference type="PROSITE" id="PS00455">
    <property type="entry name" value="AMP_BINDING"/>
    <property type="match status" value="1"/>
</dbReference>
<feature type="compositionally biased region" description="Basic residues" evidence="6">
    <location>
        <begin position="1"/>
        <end position="16"/>
    </location>
</feature>
<dbReference type="SUPFAM" id="SSF56801">
    <property type="entry name" value="Acetyl-CoA synthetase-like"/>
    <property type="match status" value="1"/>
</dbReference>
<dbReference type="Pfam" id="PF13193">
    <property type="entry name" value="AMP-binding_C"/>
    <property type="match status" value="1"/>
</dbReference>
<feature type="domain" description="AMP-binding enzyme C-terminal" evidence="9">
    <location>
        <begin position="588"/>
        <end position="663"/>
    </location>
</feature>
<dbReference type="PANTHER" id="PTHR43201">
    <property type="entry name" value="ACYL-COA SYNTHETASE"/>
    <property type="match status" value="1"/>
</dbReference>
<dbReference type="InterPro" id="IPR020845">
    <property type="entry name" value="AMP-binding_CS"/>
</dbReference>
<dbReference type="Proteomes" id="UP000229498">
    <property type="component" value="Unassembled WGS sequence"/>
</dbReference>
<evidence type="ECO:0000256" key="1">
    <source>
        <dbReference type="ARBA" id="ARBA00006432"/>
    </source>
</evidence>
<keyword evidence="7" id="KW-1133">Transmembrane helix</keyword>